<evidence type="ECO:0000313" key="2">
    <source>
        <dbReference type="Proteomes" id="UP001062263"/>
    </source>
</evidence>
<evidence type="ECO:0000313" key="1">
    <source>
        <dbReference type="EMBL" id="BDL43665.1"/>
    </source>
</evidence>
<accession>A0ABN6QJU8</accession>
<dbReference type="EMBL" id="AP025943">
    <property type="protein sequence ID" value="BDL43665.1"/>
    <property type="molecule type" value="Genomic_DNA"/>
</dbReference>
<gene>
    <name evidence="1" type="ORF">Abiwalacus_12390</name>
</gene>
<keyword evidence="2" id="KW-1185">Reference proteome</keyword>
<proteinExistence type="predicted"/>
<protein>
    <submittedName>
        <fullName evidence="1">Uncharacterized protein</fullName>
    </submittedName>
</protein>
<organism evidence="1 2">
    <name type="scientific">Akkermansia biwaensis</name>
    <dbReference type="NCBI Taxonomy" id="2946555"/>
    <lineage>
        <taxon>Bacteria</taxon>
        <taxon>Pseudomonadati</taxon>
        <taxon>Verrucomicrobiota</taxon>
        <taxon>Verrucomicrobiia</taxon>
        <taxon>Verrucomicrobiales</taxon>
        <taxon>Akkermansiaceae</taxon>
        <taxon>Akkermansia</taxon>
    </lineage>
</organism>
<dbReference type="Proteomes" id="UP001062263">
    <property type="component" value="Chromosome"/>
</dbReference>
<name>A0ABN6QJU8_9BACT</name>
<sequence>MREVMNGIAGEAPMKKEVSRKKSRFVRVVGVNISLSAGSRVPRPGEQPDMAWRRVRWRKV</sequence>
<reference evidence="1" key="1">
    <citation type="submission" date="2022-06" db="EMBL/GenBank/DDBJ databases">
        <title>Akkermansia biwalacus sp. nov., an anaerobic mucin-degrading bacterium isolated from human intestine.</title>
        <authorList>
            <person name="Kobayashi Y."/>
            <person name="Inoue S."/>
            <person name="Kawahara T."/>
            <person name="Kohda N."/>
        </authorList>
    </citation>
    <scope>NUCLEOTIDE SEQUENCE</scope>
    <source>
        <strain evidence="1">WON2089</strain>
    </source>
</reference>